<organism evidence="1 2">
    <name type="scientific">Artemia franciscana</name>
    <name type="common">Brine shrimp</name>
    <name type="synonym">Artemia sanfranciscana</name>
    <dbReference type="NCBI Taxonomy" id="6661"/>
    <lineage>
        <taxon>Eukaryota</taxon>
        <taxon>Metazoa</taxon>
        <taxon>Ecdysozoa</taxon>
        <taxon>Arthropoda</taxon>
        <taxon>Crustacea</taxon>
        <taxon>Branchiopoda</taxon>
        <taxon>Anostraca</taxon>
        <taxon>Artemiidae</taxon>
        <taxon>Artemia</taxon>
    </lineage>
</organism>
<protein>
    <recommendedName>
        <fullName evidence="3">C3H1-type domain-containing protein</fullName>
    </recommendedName>
</protein>
<keyword evidence="2" id="KW-1185">Reference proteome</keyword>
<gene>
    <name evidence="1" type="ORF">QYM36_002733</name>
</gene>
<sequence length="230" mass="26478">MTSKDFDEEALLADDCELISHETLQQYVNDLGLLGEDMFEPDLPEESQQKIQEELKPEKRKLEKILNVECNNEQAIRPLKPEHKEMSIKNLLDLGFLAKSSFNSNYKEREKHCISKENSELVQQIKCVPTKKKSIVSVSDGKPDIKSRKSESTNTQAYFQGRNKFVSSSNLLTPSPAIVTQELVHKKWTPIVWNSNDSAETDKKRNTSSSRQPCRYGQRCHYRSKCKFAH</sequence>
<evidence type="ECO:0000313" key="2">
    <source>
        <dbReference type="Proteomes" id="UP001187531"/>
    </source>
</evidence>
<reference evidence="1" key="1">
    <citation type="submission" date="2023-07" db="EMBL/GenBank/DDBJ databases">
        <title>Chromosome-level genome assembly of Artemia franciscana.</title>
        <authorList>
            <person name="Jo E."/>
        </authorList>
    </citation>
    <scope>NUCLEOTIDE SEQUENCE</scope>
    <source>
        <tissue evidence="1">Whole body</tissue>
    </source>
</reference>
<dbReference type="EMBL" id="JAVRJZ010000005">
    <property type="protein sequence ID" value="KAK2722301.1"/>
    <property type="molecule type" value="Genomic_DNA"/>
</dbReference>
<evidence type="ECO:0000313" key="1">
    <source>
        <dbReference type="EMBL" id="KAK2722301.1"/>
    </source>
</evidence>
<comment type="caution">
    <text evidence="1">The sequence shown here is derived from an EMBL/GenBank/DDBJ whole genome shotgun (WGS) entry which is preliminary data.</text>
</comment>
<evidence type="ECO:0008006" key="3">
    <source>
        <dbReference type="Google" id="ProtNLM"/>
    </source>
</evidence>
<dbReference type="Proteomes" id="UP001187531">
    <property type="component" value="Unassembled WGS sequence"/>
</dbReference>
<proteinExistence type="predicted"/>
<name>A0AA88I999_ARTSF</name>
<accession>A0AA88I999</accession>
<dbReference type="AlphaFoldDB" id="A0AA88I999"/>